<dbReference type="PANTHER" id="PTHR30055">
    <property type="entry name" value="HTH-TYPE TRANSCRIPTIONAL REGULATOR RUTR"/>
    <property type="match status" value="1"/>
</dbReference>
<dbReference type="AlphaFoldDB" id="W9GVD5"/>
<reference evidence="4 5" key="1">
    <citation type="submission" date="2013-08" db="EMBL/GenBank/DDBJ databases">
        <title>The genome sequence of Skermanella stibiiresistens.</title>
        <authorList>
            <person name="Zhu W."/>
            <person name="Wang G."/>
        </authorList>
    </citation>
    <scope>NUCLEOTIDE SEQUENCE [LARGE SCALE GENOMIC DNA]</scope>
    <source>
        <strain evidence="4 5">SB22</strain>
    </source>
</reference>
<gene>
    <name evidence="4" type="ORF">N825_15780</name>
</gene>
<comment type="caution">
    <text evidence="4">The sequence shown here is derived from an EMBL/GenBank/DDBJ whole genome shotgun (WGS) entry which is preliminary data.</text>
</comment>
<evidence type="ECO:0000259" key="3">
    <source>
        <dbReference type="PROSITE" id="PS50977"/>
    </source>
</evidence>
<dbReference type="InterPro" id="IPR009057">
    <property type="entry name" value="Homeodomain-like_sf"/>
</dbReference>
<dbReference type="Proteomes" id="UP000019486">
    <property type="component" value="Unassembled WGS sequence"/>
</dbReference>
<dbReference type="RefSeq" id="WP_063833919.1">
    <property type="nucleotide sequence ID" value="NZ_AVFL01000022.1"/>
</dbReference>
<dbReference type="SUPFAM" id="SSF46689">
    <property type="entry name" value="Homeodomain-like"/>
    <property type="match status" value="1"/>
</dbReference>
<feature type="domain" description="HTH tetR-type" evidence="3">
    <location>
        <begin position="3"/>
        <end position="63"/>
    </location>
</feature>
<evidence type="ECO:0000313" key="5">
    <source>
        <dbReference type="Proteomes" id="UP000019486"/>
    </source>
</evidence>
<dbReference type="PATRIC" id="fig|1385369.3.peg.5007"/>
<dbReference type="Pfam" id="PF21351">
    <property type="entry name" value="TetR_C_41"/>
    <property type="match status" value="1"/>
</dbReference>
<keyword evidence="5" id="KW-1185">Reference proteome</keyword>
<dbReference type="Pfam" id="PF00440">
    <property type="entry name" value="TetR_N"/>
    <property type="match status" value="1"/>
</dbReference>
<dbReference type="GO" id="GO:0000976">
    <property type="term" value="F:transcription cis-regulatory region binding"/>
    <property type="evidence" value="ECO:0007669"/>
    <property type="project" value="TreeGrafter"/>
</dbReference>
<dbReference type="PROSITE" id="PS50977">
    <property type="entry name" value="HTH_TETR_2"/>
    <property type="match status" value="1"/>
</dbReference>
<dbReference type="Gene3D" id="1.10.357.10">
    <property type="entry name" value="Tetracycline Repressor, domain 2"/>
    <property type="match status" value="1"/>
</dbReference>
<protein>
    <submittedName>
        <fullName evidence="4">TetR family transcriptional regulator</fullName>
    </submittedName>
</protein>
<dbReference type="InterPro" id="IPR050109">
    <property type="entry name" value="HTH-type_TetR-like_transc_reg"/>
</dbReference>
<dbReference type="PRINTS" id="PR00455">
    <property type="entry name" value="HTHTETR"/>
</dbReference>
<dbReference type="InterPro" id="IPR049484">
    <property type="entry name" value="Rv0078-like_C"/>
</dbReference>
<sequence length="204" mass="22481">MMEETRVKLIQAARRAFAAKGYAAASMDDLTAEAGLTRGALYHNFGDKKGLLRAVIDQIDAEMVARMRVERDRADTAWLGFLAECVAYIEMALEPEIQRIMLLDGPAVLGDPSRWPNQNECLRATAQTIQALIDEGTVKPVDTEAAARLLNGAALTAALWIAAADDPRAVFPKAVETFKYLAEGLLRTETRLPPSRQKERPQIE</sequence>
<dbReference type="GO" id="GO:0003700">
    <property type="term" value="F:DNA-binding transcription factor activity"/>
    <property type="evidence" value="ECO:0007669"/>
    <property type="project" value="TreeGrafter"/>
</dbReference>
<accession>W9GVD5</accession>
<organism evidence="4 5">
    <name type="scientific">Skermanella stibiiresistens SB22</name>
    <dbReference type="NCBI Taxonomy" id="1385369"/>
    <lineage>
        <taxon>Bacteria</taxon>
        <taxon>Pseudomonadati</taxon>
        <taxon>Pseudomonadota</taxon>
        <taxon>Alphaproteobacteria</taxon>
        <taxon>Rhodospirillales</taxon>
        <taxon>Azospirillaceae</taxon>
        <taxon>Skermanella</taxon>
    </lineage>
</organism>
<evidence type="ECO:0000256" key="1">
    <source>
        <dbReference type="ARBA" id="ARBA00023125"/>
    </source>
</evidence>
<dbReference type="STRING" id="1385369.N825_15780"/>
<proteinExistence type="predicted"/>
<dbReference type="EMBL" id="AVFL01000022">
    <property type="protein sequence ID" value="EWY37860.1"/>
    <property type="molecule type" value="Genomic_DNA"/>
</dbReference>
<dbReference type="InterPro" id="IPR001647">
    <property type="entry name" value="HTH_TetR"/>
</dbReference>
<keyword evidence="1 2" id="KW-0238">DNA-binding</keyword>
<feature type="DNA-binding region" description="H-T-H motif" evidence="2">
    <location>
        <begin position="26"/>
        <end position="45"/>
    </location>
</feature>
<evidence type="ECO:0000313" key="4">
    <source>
        <dbReference type="EMBL" id="EWY37860.1"/>
    </source>
</evidence>
<dbReference type="PANTHER" id="PTHR30055:SF223">
    <property type="entry name" value="HTH-TYPE TRANSCRIPTIONAL REGULATOR UIDR"/>
    <property type="match status" value="1"/>
</dbReference>
<name>W9GVD5_9PROT</name>
<evidence type="ECO:0000256" key="2">
    <source>
        <dbReference type="PROSITE-ProRule" id="PRU00335"/>
    </source>
</evidence>